<keyword evidence="3" id="KW-1185">Reference proteome</keyword>
<feature type="compositionally biased region" description="Low complexity" evidence="1">
    <location>
        <begin position="7"/>
        <end position="27"/>
    </location>
</feature>
<feature type="region of interest" description="Disordered" evidence="1">
    <location>
        <begin position="446"/>
        <end position="519"/>
    </location>
</feature>
<reference evidence="2" key="1">
    <citation type="submission" date="2022-07" db="EMBL/GenBank/DDBJ databases">
        <title>Chromosome-level genome of Muraenolepis orangiensis.</title>
        <authorList>
            <person name="Kim J."/>
        </authorList>
    </citation>
    <scope>NUCLEOTIDE SEQUENCE</scope>
    <source>
        <strain evidence="2">KU_S4_2022</strain>
        <tissue evidence="2">Muscle</tissue>
    </source>
</reference>
<feature type="compositionally biased region" description="Pro residues" evidence="1">
    <location>
        <begin position="97"/>
        <end position="122"/>
    </location>
</feature>
<feature type="region of interest" description="Disordered" evidence="1">
    <location>
        <begin position="1"/>
        <end position="212"/>
    </location>
</feature>
<organism evidence="2 3">
    <name type="scientific">Muraenolepis orangiensis</name>
    <name type="common">Patagonian moray cod</name>
    <dbReference type="NCBI Taxonomy" id="630683"/>
    <lineage>
        <taxon>Eukaryota</taxon>
        <taxon>Metazoa</taxon>
        <taxon>Chordata</taxon>
        <taxon>Craniata</taxon>
        <taxon>Vertebrata</taxon>
        <taxon>Euteleostomi</taxon>
        <taxon>Actinopterygii</taxon>
        <taxon>Neopterygii</taxon>
        <taxon>Teleostei</taxon>
        <taxon>Neoteleostei</taxon>
        <taxon>Acanthomorphata</taxon>
        <taxon>Zeiogadaria</taxon>
        <taxon>Gadariae</taxon>
        <taxon>Gadiformes</taxon>
        <taxon>Muraenolepidoidei</taxon>
        <taxon>Muraenolepididae</taxon>
        <taxon>Muraenolepis</taxon>
    </lineage>
</organism>
<feature type="region of interest" description="Disordered" evidence="1">
    <location>
        <begin position="562"/>
        <end position="744"/>
    </location>
</feature>
<dbReference type="OrthoDB" id="205782at2759"/>
<dbReference type="AlphaFoldDB" id="A0A9Q0IV24"/>
<comment type="caution">
    <text evidence="2">The sequence shown here is derived from an EMBL/GenBank/DDBJ whole genome shotgun (WGS) entry which is preliminary data.</text>
</comment>
<feature type="compositionally biased region" description="Low complexity" evidence="1">
    <location>
        <begin position="592"/>
        <end position="606"/>
    </location>
</feature>
<feature type="compositionally biased region" description="Polar residues" evidence="1">
    <location>
        <begin position="144"/>
        <end position="159"/>
    </location>
</feature>
<evidence type="ECO:0000256" key="1">
    <source>
        <dbReference type="SAM" id="MobiDB-lite"/>
    </source>
</evidence>
<feature type="compositionally biased region" description="Pro residues" evidence="1">
    <location>
        <begin position="727"/>
        <end position="736"/>
    </location>
</feature>
<evidence type="ECO:0000313" key="3">
    <source>
        <dbReference type="Proteomes" id="UP001148018"/>
    </source>
</evidence>
<gene>
    <name evidence="2" type="ORF">NHX12_022364</name>
</gene>
<evidence type="ECO:0000313" key="2">
    <source>
        <dbReference type="EMBL" id="KAJ3610271.1"/>
    </source>
</evidence>
<dbReference type="Proteomes" id="UP001148018">
    <property type="component" value="Unassembled WGS sequence"/>
</dbReference>
<feature type="compositionally biased region" description="Polar residues" evidence="1">
    <location>
        <begin position="666"/>
        <end position="676"/>
    </location>
</feature>
<feature type="compositionally biased region" description="Polar residues" evidence="1">
    <location>
        <begin position="625"/>
        <end position="639"/>
    </location>
</feature>
<accession>A0A9Q0IV24</accession>
<feature type="compositionally biased region" description="Gly residues" evidence="1">
    <location>
        <begin position="130"/>
        <end position="141"/>
    </location>
</feature>
<feature type="compositionally biased region" description="Basic and acidic residues" evidence="1">
    <location>
        <begin position="175"/>
        <end position="205"/>
    </location>
</feature>
<protein>
    <submittedName>
        <fullName evidence="2">Uncharacterized protein</fullName>
    </submittedName>
</protein>
<name>A0A9Q0IV24_9TELE</name>
<sequence>MSSIIHSRPLTSTPSSSSTLPSSFSTTGPAPKVQDWETNSSSSESQAGGLGGRSRPVWRPRREGLNIDSIFTRERRRQAGYSPLGGALLEDQTPGPNLNPGPNPDPSNDPKPGPGHNPPMLHPSPNTRQGGAGGRQGGGGIQRTESGYESSERNTSPVDRSTCPLGPPAPSRPSGRSELDELQDEVWRRAKEVEQQREMEREREAAIGFNPTPSKILDLDQLQIQGRGVSAEGGLSEVELHLDQSVRLEKAGEVAAALSVVNEAVSKLTSMLAGNRTSNQRRKTVSEARLQGCLTYNNRNDYNRKKNKNCNRKHSRNYDNRKYNRNYINNRNYNSMNYNYNNRNYNSMNYNYNSMNYNNRNYNSMNYNYNNRNYNSMNYNYNNRNYNSMNYNYNNRNYNYNNRMYSRNYEQHYTMNMLILIKTISIPMDTVNNNPRNSWYQLASWRRQGHSPPDRQEHQAPPPADSAAISLGPTGSPREDSRGAAGSFPLPPPGHAHYITDRHRLTPAPPPCSSALPPAVTATMPAEHRAHVSRYDNSQANSLPGSPNQELSELDALYQASLRAPSMPRGRNTRANRSKTPTAEMERYAYRTPPTQQLTTPTLQPPEGFHDDENYSADNLRRITRSLSGRGTGSPPQHYSHSDRSSLEQRYRGVAQSYGTLPRAPPTSSNTTFSSLRRSRPPPATTSLPWSRGAPSQAPPPALGGRHYATLPPPRRPSHPTSTYPRPSAPSSPAPRKPQRVDFL</sequence>
<feature type="compositionally biased region" description="Basic and acidic residues" evidence="1">
    <location>
        <begin position="640"/>
        <end position="651"/>
    </location>
</feature>
<feature type="compositionally biased region" description="Polar residues" evidence="1">
    <location>
        <begin position="36"/>
        <end position="46"/>
    </location>
</feature>
<dbReference type="EMBL" id="JANIIK010000038">
    <property type="protein sequence ID" value="KAJ3610271.1"/>
    <property type="molecule type" value="Genomic_DNA"/>
</dbReference>
<proteinExistence type="predicted"/>